<dbReference type="PANTHER" id="PTHR40465:SF1">
    <property type="entry name" value="DUF6534 DOMAIN-CONTAINING PROTEIN"/>
    <property type="match status" value="1"/>
</dbReference>
<reference evidence="3" key="1">
    <citation type="submission" date="2020-05" db="EMBL/GenBank/DDBJ databases">
        <title>Mycena genomes resolve the evolution of fungal bioluminescence.</title>
        <authorList>
            <person name="Tsai I.J."/>
        </authorList>
    </citation>
    <scope>NUCLEOTIDE SEQUENCE</scope>
    <source>
        <strain evidence="3">160909Yilan</strain>
    </source>
</reference>
<name>A0A8H7DKK7_9AGAR</name>
<feature type="domain" description="DUF6534" evidence="2">
    <location>
        <begin position="192"/>
        <end position="286"/>
    </location>
</feature>
<feature type="transmembrane region" description="Helical" evidence="1">
    <location>
        <begin position="96"/>
        <end position="116"/>
    </location>
</feature>
<keyword evidence="4" id="KW-1185">Reference proteome</keyword>
<protein>
    <recommendedName>
        <fullName evidence="2">DUF6534 domain-containing protein</fullName>
    </recommendedName>
</protein>
<feature type="transmembrane region" description="Helical" evidence="1">
    <location>
        <begin position="183"/>
        <end position="206"/>
    </location>
</feature>
<organism evidence="3 4">
    <name type="scientific">Mycena sanguinolenta</name>
    <dbReference type="NCBI Taxonomy" id="230812"/>
    <lineage>
        <taxon>Eukaryota</taxon>
        <taxon>Fungi</taxon>
        <taxon>Dikarya</taxon>
        <taxon>Basidiomycota</taxon>
        <taxon>Agaricomycotina</taxon>
        <taxon>Agaricomycetes</taxon>
        <taxon>Agaricomycetidae</taxon>
        <taxon>Agaricales</taxon>
        <taxon>Marasmiineae</taxon>
        <taxon>Mycenaceae</taxon>
        <taxon>Mycena</taxon>
    </lineage>
</organism>
<dbReference type="AlphaFoldDB" id="A0A8H7DKK7"/>
<proteinExistence type="predicted"/>
<feature type="transmembrane region" description="Helical" evidence="1">
    <location>
        <begin position="20"/>
        <end position="42"/>
    </location>
</feature>
<evidence type="ECO:0000313" key="4">
    <source>
        <dbReference type="Proteomes" id="UP000623467"/>
    </source>
</evidence>
<dbReference type="OrthoDB" id="3268841at2759"/>
<feature type="transmembrane region" description="Helical" evidence="1">
    <location>
        <begin position="146"/>
        <end position="171"/>
    </location>
</feature>
<accession>A0A8H7DKK7</accession>
<keyword evidence="1" id="KW-0812">Transmembrane</keyword>
<keyword evidence="1" id="KW-1133">Transmembrane helix</keyword>
<feature type="transmembrane region" description="Helical" evidence="1">
    <location>
        <begin position="54"/>
        <end position="76"/>
    </location>
</feature>
<evidence type="ECO:0000259" key="2">
    <source>
        <dbReference type="Pfam" id="PF20152"/>
    </source>
</evidence>
<evidence type="ECO:0000313" key="3">
    <source>
        <dbReference type="EMBL" id="KAF7374681.1"/>
    </source>
</evidence>
<dbReference type="Pfam" id="PF20152">
    <property type="entry name" value="DUF6534"/>
    <property type="match status" value="1"/>
</dbReference>
<gene>
    <name evidence="3" type="ORF">MSAN_00353100</name>
</gene>
<comment type="caution">
    <text evidence="3">The sequence shown here is derived from an EMBL/GenBank/DDBJ whole genome shotgun (WGS) entry which is preliminary data.</text>
</comment>
<sequence>MTSLVFSRPSEAQSHILGGWDLAICFTLFLQGLLCSQFAHYMGSNRGDFIRIKLFVAGLALLTTLKTMESLAIMWIQNVILFENVDAASTMWNTDWISKALILEATVAFYVQMFFCYRLWASVFGYITLSAHGSTTAQAISRNVYIVSICITVFFVGIILGVVAIVFIFTVNRVGLTLASHWFAAHLGIVLCGDFMLTGSIVFWLLRHNESVLSRGPTANILSSLVRLTVQSAAPVALCALVNFVVVLLRASRPSSSVLLMIDFITNNTLPQLYAWSAMWTLNSRDEIVAAGNSPHYTVDLGTSSLHMKTGQISHETSTVTHQGDQVIP</sequence>
<keyword evidence="1" id="KW-0472">Membrane</keyword>
<dbReference type="Proteomes" id="UP000623467">
    <property type="component" value="Unassembled WGS sequence"/>
</dbReference>
<dbReference type="InterPro" id="IPR045339">
    <property type="entry name" value="DUF6534"/>
</dbReference>
<evidence type="ECO:0000256" key="1">
    <source>
        <dbReference type="SAM" id="Phobius"/>
    </source>
</evidence>
<dbReference type="EMBL" id="JACAZH010000002">
    <property type="protein sequence ID" value="KAF7374681.1"/>
    <property type="molecule type" value="Genomic_DNA"/>
</dbReference>
<dbReference type="PANTHER" id="PTHR40465">
    <property type="entry name" value="CHROMOSOME 1, WHOLE GENOME SHOTGUN SEQUENCE"/>
    <property type="match status" value="1"/>
</dbReference>